<keyword evidence="6" id="KW-0732">Signal</keyword>
<evidence type="ECO:0000256" key="4">
    <source>
        <dbReference type="ARBA" id="ARBA00022801"/>
    </source>
</evidence>
<dbReference type="PROSITE" id="PS51257">
    <property type="entry name" value="PROKAR_LIPOPROTEIN"/>
    <property type="match status" value="1"/>
</dbReference>
<comment type="catalytic activity">
    <reaction evidence="1 6">
        <text>The enzyme specifically hydrolyzes (1-&gt;4)-beta-D-galactosidic linkages in type I arabinogalactans.</text>
        <dbReference type="EC" id="3.2.1.89"/>
    </reaction>
</comment>
<dbReference type="RefSeq" id="WP_117586937.1">
    <property type="nucleotide sequence ID" value="NZ_QRVA01000032.1"/>
</dbReference>
<dbReference type="EMBL" id="QRVA01000032">
    <property type="protein sequence ID" value="RGS13327.1"/>
    <property type="molecule type" value="Genomic_DNA"/>
</dbReference>
<keyword evidence="5 6" id="KW-0326">Glycosidase</keyword>
<comment type="similarity">
    <text evidence="2 6">Belongs to the glycosyl hydrolase 53 family.</text>
</comment>
<protein>
    <recommendedName>
        <fullName evidence="3 6">Arabinogalactan endo-beta-1,4-galactanase</fullName>
        <ecNumber evidence="3 6">3.2.1.89</ecNumber>
    </recommendedName>
</protein>
<dbReference type="GO" id="GO:0015926">
    <property type="term" value="F:glucosidase activity"/>
    <property type="evidence" value="ECO:0007669"/>
    <property type="project" value="InterPro"/>
</dbReference>
<dbReference type="PANTHER" id="PTHR34983">
    <property type="entry name" value="ARABINOGALACTAN ENDO-BETA-1,4-GALACTANASE A"/>
    <property type="match status" value="1"/>
</dbReference>
<dbReference type="GO" id="GO:0031218">
    <property type="term" value="F:arabinogalactan endo-1,4-beta-galactosidase activity"/>
    <property type="evidence" value="ECO:0007669"/>
    <property type="project" value="UniProtKB-EC"/>
</dbReference>
<comment type="caution">
    <text evidence="7">The sequence shown here is derived from an EMBL/GenBank/DDBJ whole genome shotgun (WGS) entry which is preliminary data.</text>
</comment>
<dbReference type="PANTHER" id="PTHR34983:SF1">
    <property type="entry name" value="ARABINOGALACTAN ENDO-BETA-1,4-GALACTANASE A"/>
    <property type="match status" value="1"/>
</dbReference>
<sequence length="364" mass="40655">MKNILGKAMLLATALLFSITGTSCSSDDSPVHEQEKTYDMSGFAKGADVSWLTEMEKDGVKFYNQNGKATECMKLLREEGTNSIRLRVWVNPEGGWCGKDDVIAKAWRAQQLGFRLMIDFHYSDTWADPGNQKVPAAWQGYTAEQMKQAVADHTKDVLTALKDKGVTNVEWVQVGNETRDGMLFNSDEAVTGQVSKNAANFAAYINAGYDAVKAVYPQAKVIVHVDEGNNLGRYTWLFGELKKNGGKWDVIGMSLYPEDNNWQDLTTNCLNNIKTLSEQYNCNVIISEIGMWWGSDQAAPMMKKMVDGCKAISTCEGIFYWEPEVYNNWKPANYTTLGWSAYTKGAFDNSGKPTAVFDAYKNIK</sequence>
<evidence type="ECO:0000256" key="1">
    <source>
        <dbReference type="ARBA" id="ARBA00001695"/>
    </source>
</evidence>
<evidence type="ECO:0000256" key="6">
    <source>
        <dbReference type="RuleBase" id="RU361192"/>
    </source>
</evidence>
<name>A0A3E5E3H9_9BACT</name>
<dbReference type="Gene3D" id="3.20.20.80">
    <property type="entry name" value="Glycosidases"/>
    <property type="match status" value="1"/>
</dbReference>
<dbReference type="SUPFAM" id="SSF51445">
    <property type="entry name" value="(Trans)glycosidases"/>
    <property type="match status" value="1"/>
</dbReference>
<dbReference type="InterPro" id="IPR011683">
    <property type="entry name" value="Glyco_hydro_53"/>
</dbReference>
<evidence type="ECO:0000313" key="8">
    <source>
        <dbReference type="Proteomes" id="UP000283872"/>
    </source>
</evidence>
<dbReference type="EC" id="3.2.1.89" evidence="3 6"/>
<dbReference type="InterPro" id="IPR017853">
    <property type="entry name" value="GH"/>
</dbReference>
<reference evidence="7 8" key="1">
    <citation type="submission" date="2018-08" db="EMBL/GenBank/DDBJ databases">
        <title>A genome reference for cultivated species of the human gut microbiota.</title>
        <authorList>
            <person name="Zou Y."/>
            <person name="Xue W."/>
            <person name="Luo G."/>
        </authorList>
    </citation>
    <scope>NUCLEOTIDE SEQUENCE [LARGE SCALE GENOMIC DNA]</scope>
    <source>
        <strain evidence="7 8">AF24-12</strain>
    </source>
</reference>
<dbReference type="AlphaFoldDB" id="A0A3E5E3H9"/>
<evidence type="ECO:0000313" key="7">
    <source>
        <dbReference type="EMBL" id="RGS13327.1"/>
    </source>
</evidence>
<dbReference type="GO" id="GO:0045490">
    <property type="term" value="P:pectin catabolic process"/>
    <property type="evidence" value="ECO:0007669"/>
    <property type="project" value="TreeGrafter"/>
</dbReference>
<keyword evidence="4 6" id="KW-0378">Hydrolase</keyword>
<evidence type="ECO:0000256" key="2">
    <source>
        <dbReference type="ARBA" id="ARBA00010687"/>
    </source>
</evidence>
<dbReference type="Pfam" id="PF07745">
    <property type="entry name" value="Glyco_hydro_53"/>
    <property type="match status" value="1"/>
</dbReference>
<gene>
    <name evidence="7" type="ORF">DWY11_11690</name>
</gene>
<evidence type="ECO:0000256" key="3">
    <source>
        <dbReference type="ARBA" id="ARBA00012556"/>
    </source>
</evidence>
<feature type="chain" id="PRO_5043076914" description="Arabinogalactan endo-beta-1,4-galactanase" evidence="6">
    <location>
        <begin position="26"/>
        <end position="364"/>
    </location>
</feature>
<dbReference type="Proteomes" id="UP000283872">
    <property type="component" value="Unassembled WGS sequence"/>
</dbReference>
<accession>A0A3E5E3H9</accession>
<feature type="signal peptide" evidence="6">
    <location>
        <begin position="1"/>
        <end position="25"/>
    </location>
</feature>
<organism evidence="7 8">
    <name type="scientific">Segatella copri</name>
    <dbReference type="NCBI Taxonomy" id="165179"/>
    <lineage>
        <taxon>Bacteria</taxon>
        <taxon>Pseudomonadati</taxon>
        <taxon>Bacteroidota</taxon>
        <taxon>Bacteroidia</taxon>
        <taxon>Bacteroidales</taxon>
        <taxon>Prevotellaceae</taxon>
        <taxon>Segatella</taxon>
    </lineage>
</organism>
<evidence type="ECO:0000256" key="5">
    <source>
        <dbReference type="ARBA" id="ARBA00023295"/>
    </source>
</evidence>
<proteinExistence type="inferred from homology"/>